<evidence type="ECO:0000313" key="1">
    <source>
        <dbReference type="EMBL" id="KAF2422988.1"/>
    </source>
</evidence>
<reference evidence="1" key="1">
    <citation type="journal article" date="2020" name="Stud. Mycol.">
        <title>101 Dothideomycetes genomes: a test case for predicting lifestyles and emergence of pathogens.</title>
        <authorList>
            <person name="Haridas S."/>
            <person name="Albert R."/>
            <person name="Binder M."/>
            <person name="Bloem J."/>
            <person name="Labutti K."/>
            <person name="Salamov A."/>
            <person name="Andreopoulos B."/>
            <person name="Baker S."/>
            <person name="Barry K."/>
            <person name="Bills G."/>
            <person name="Bluhm B."/>
            <person name="Cannon C."/>
            <person name="Castanera R."/>
            <person name="Culley D."/>
            <person name="Daum C."/>
            <person name="Ezra D."/>
            <person name="Gonzalez J."/>
            <person name="Henrissat B."/>
            <person name="Kuo A."/>
            <person name="Liang C."/>
            <person name="Lipzen A."/>
            <person name="Lutzoni F."/>
            <person name="Magnuson J."/>
            <person name="Mondo S."/>
            <person name="Nolan M."/>
            <person name="Ohm R."/>
            <person name="Pangilinan J."/>
            <person name="Park H.-J."/>
            <person name="Ramirez L."/>
            <person name="Alfaro M."/>
            <person name="Sun H."/>
            <person name="Tritt A."/>
            <person name="Yoshinaga Y."/>
            <person name="Zwiers L.-H."/>
            <person name="Turgeon B."/>
            <person name="Goodwin S."/>
            <person name="Spatafora J."/>
            <person name="Crous P."/>
            <person name="Grigoriev I."/>
        </authorList>
    </citation>
    <scope>NUCLEOTIDE SEQUENCE</scope>
    <source>
        <strain evidence="1">CBS 130266</strain>
    </source>
</reference>
<protein>
    <submittedName>
        <fullName evidence="1">Uncharacterized protein</fullName>
    </submittedName>
</protein>
<keyword evidence="2" id="KW-1185">Reference proteome</keyword>
<comment type="caution">
    <text evidence="1">The sequence shown here is derived from an EMBL/GenBank/DDBJ whole genome shotgun (WGS) entry which is preliminary data.</text>
</comment>
<sequence>MAVFTDLSAELILKITNYLVLDQPLRTMYDPTTPGGRKTWENDDSYRRRIVWRAKSARWRPCCQIESTRKPYHHAFFWTSREYQRCYNDSMERYSIHTFSTDRWSNNSNLHREIMTWYVSLLIKNVERVAVRSTKWFDKTKDWSDALKIWLPCFEKLVEFGLVWDNGNDITELKGCKAMGREIANAVDCLQVYTVDCCKEKTIRFEKVDGQWLSEKSLKKTKIKEIQDWVDALPSNSSTTSHLTETLSSSS</sequence>
<evidence type="ECO:0000313" key="2">
    <source>
        <dbReference type="Proteomes" id="UP000800235"/>
    </source>
</evidence>
<dbReference type="AlphaFoldDB" id="A0A9P4TUW4"/>
<organism evidence="1 2">
    <name type="scientific">Tothia fuscella</name>
    <dbReference type="NCBI Taxonomy" id="1048955"/>
    <lineage>
        <taxon>Eukaryota</taxon>
        <taxon>Fungi</taxon>
        <taxon>Dikarya</taxon>
        <taxon>Ascomycota</taxon>
        <taxon>Pezizomycotina</taxon>
        <taxon>Dothideomycetes</taxon>
        <taxon>Pleosporomycetidae</taxon>
        <taxon>Venturiales</taxon>
        <taxon>Cylindrosympodiaceae</taxon>
        <taxon>Tothia</taxon>
    </lineage>
</organism>
<name>A0A9P4TUW4_9PEZI</name>
<dbReference type="Proteomes" id="UP000800235">
    <property type="component" value="Unassembled WGS sequence"/>
</dbReference>
<dbReference type="EMBL" id="MU007086">
    <property type="protein sequence ID" value="KAF2422988.1"/>
    <property type="molecule type" value="Genomic_DNA"/>
</dbReference>
<gene>
    <name evidence="1" type="ORF">EJ08DRAFT_701425</name>
</gene>
<accession>A0A9P4TUW4</accession>
<proteinExistence type="predicted"/>